<feature type="transmembrane region" description="Helical" evidence="2">
    <location>
        <begin position="277"/>
        <end position="298"/>
    </location>
</feature>
<keyword evidence="2" id="KW-0812">Transmembrane</keyword>
<feature type="transmembrane region" description="Helical" evidence="2">
    <location>
        <begin position="1137"/>
        <end position="1156"/>
    </location>
</feature>
<keyword evidence="1" id="KW-0406">Ion transport</keyword>
<dbReference type="PANTHER" id="PTHR45638">
    <property type="entry name" value="CYCLIC NUCLEOTIDE-GATED CATION CHANNEL SUBUNIT A"/>
    <property type="match status" value="1"/>
</dbReference>
<evidence type="ECO:0000256" key="1">
    <source>
        <dbReference type="ARBA" id="ARBA00023286"/>
    </source>
</evidence>
<evidence type="ECO:0000313" key="5">
    <source>
        <dbReference type="RefSeq" id="XP_022838087.1"/>
    </source>
</evidence>
<feature type="transmembrane region" description="Helical" evidence="2">
    <location>
        <begin position="1601"/>
        <end position="1621"/>
    </location>
</feature>
<sequence length="2075" mass="242945">MASPRSEAYEDPLRKRSNTSGIVSIITHDEVGGKKHRRVEEPEIEWSDLIFLPFHPVFKLFVLVAVLIKVMLGPVQAVYPIVYCNDVMDYHPVLIGIKYCYWYFCDSIYGIDTFLHIVHRQVVDKAMRREHLPKSAFWLLIDILSLLPLFRLTINDPCPPAQVWPNILAFNEFLVIYRITDYFALRSTHSYLKLLVGGSLVMVMCINCIACFFLLVTYQGFCERCNNDKGVYFDWRAFVSHKLNETDEGYATFIYGVVFIYSYFIRMNIDDMKPSTILEYIVVCLLMVLSYVVGHFILVPKSFAESTLRFRGIISLYSRVIKIIDETERRNPNDDSAKIVKQYYKKLYEKKSCIARTPKFFFELPRYLRLEIMQDLLWPLFYHSPTLRKTSYPFRRLITDLAVMSFKLPGEKFFTGLNNTGSLYYLKSGILQLISLDDGVTPILSVTAGTIFGDICFFVPHVKRKVIVRCVTYCEFYYVKRVDMIRALYKYPDDRKHVMNDARCRLSHAKVLFANKKNIRGLDRNEDEGICWIKRRWWELSNFFESYNLSPDEFKERLKGNLSHDETIYHCAKYIGQLVLCNKTELQTNSMFTRLKFPWILNVRSQFGRIWYRILSATVLLVLFLYPLNLVKAHVPDWFIFFTFFVDTVYIIDIGVSLMTAVKRQNTLTNTFSTVIFERFKSITFFLDILSTIWIEDVAELCGAQTGLNYTLQFNRVIKVYVLFYGEYLEFDVHQDPIVDIFRKMILAQLTFHIVTSHFVFDMLYYFPKLSPNFFFGKIICSKAHTTNCTEPNILGATIPWLFEWSYAENFASNLADVYLAALLSFVVFILYLFCKGRYLSYLYLHNMNIIRYQSFVIQIKKYYKHYRIHQDLLKRLDRYLICHWKYYKGTDVLEGNKLEDDARAIYWKVQGNMSKSIISQSKPFLHADPHLIADLSRATHYLILPKNSNICMFGVQSKNVTWVAQGYAKSEYSDENGKLVTEYFGPRSLLSLFEIFLGKVSLRSYTAYTDCEIIYIPVKEFLNVYKKYPKEQVYVQNCVQEFGTRYNDIFQDHVLQHRDYQHKLRDRLYSSRMLITSNSKIFANFQDTRSLSVEGIFWGDPESRFMQSWMLFRVIIVCISIISAAMLGGVGAVSRWIFMMISAFCDCVAFVDIIIKLCLPYYNRRGLYVTDKSLCLRNYLTKGFLLDIIGAFPWHSVLRALISHEIDDDSTFLINTVCKFAHIYIIFAYFDYITDVPTVNFTYIMIFKWQIVNMLIVLASSHYLMVNCVHFEFSKKNDLVSVLLRNQCWMPSLYHLPKKLNGHQLHLIFAQSLNLAESGMLGMNFGRFSIDRLNLGVGFVLFALGFTFWFISCYTLSLLVLNIRGDTMYQNSVHQLVTFLKSERVENSIIEKVAEHFRYCWIRTKGVNLQQLTNERIGAVFRQDLSYYFYKKTFTILDSIIGGGEIVQRQLASVSAVAYYLPNHDIFREMDVCRYICIVHRGRVNIFKNDKKIIILTKGDVFGQLEGVKVRPVRVTAVAENYVDLLLIEISAFQTIITDEMRYKISKSRQAKNNFMATKNVFVENPYDSVPYLLRGRKIIILPSHDVPIEAIDGSWYSRWLYLAWLISPFFSSFTVFISAALPSGSQLSVQLLALLAITDLIGWVNFVAEFYSAELIVARNKLAYRRFGVKKFRDWTLYLDALSLLLPLVTLFTGRWGFQLARLLRLKFFLDFDTHFCRGFRNQRATYVLKFTILLLLLHFFTIGWILFGCQQPQFPTDIADTRHLNTTIDFTQWAPVYTRKDGCARATRTFTDNYGNENPSFVVPRYWLHDYVVALTYILIIHTHTSIDTVIALSLKQLYYKIFVTFLMYLLDIWIMALAINYAFKNFRLLYNYDYGVQRMLMYLDQNGINHAILDIVKEYTDHLWTRQRGDRLPELVYDVPPCLRNDLFSSLYIHHLDSAPAFRQLPDYFKRQLCARFTRLVIFPGKCIVREGDTFNTTYFIHQGEVEKWMTDANGEGKLVSILYTNGYFGCITGLYPSASFRFSYYTRTVVDLVYLNLSKWEDLMESYPEVKRTLCSVLKPKKTDFPKNVA</sequence>
<dbReference type="InterPro" id="IPR050866">
    <property type="entry name" value="CNG_cation_channel"/>
</dbReference>
<accession>A0A9J7ET31</accession>
<dbReference type="OrthoDB" id="7474743at2759"/>
<dbReference type="GeneID" id="111365121"/>
<dbReference type="SMART" id="SM00100">
    <property type="entry name" value="cNMP"/>
    <property type="match status" value="2"/>
</dbReference>
<evidence type="ECO:0000259" key="3">
    <source>
        <dbReference type="PROSITE" id="PS50042"/>
    </source>
</evidence>
<feature type="transmembrane region" description="Helical" evidence="2">
    <location>
        <begin position="191"/>
        <end position="216"/>
    </location>
</feature>
<feature type="transmembrane region" description="Helical" evidence="2">
    <location>
        <begin position="1111"/>
        <end position="1131"/>
    </location>
</feature>
<feature type="transmembrane region" description="Helical" evidence="2">
    <location>
        <begin position="1729"/>
        <end position="1750"/>
    </location>
</feature>
<feature type="transmembrane region" description="Helical" evidence="2">
    <location>
        <begin position="1679"/>
        <end position="1700"/>
    </location>
</feature>
<name>A0A9J7ET31_SPOLT</name>
<keyword evidence="1" id="KW-0407">Ion channel</keyword>
<dbReference type="Gene3D" id="2.60.120.10">
    <property type="entry name" value="Jelly Rolls"/>
    <property type="match status" value="4"/>
</dbReference>
<dbReference type="RefSeq" id="XP_022838087.1">
    <property type="nucleotide sequence ID" value="XM_022982319.1"/>
</dbReference>
<dbReference type="Proteomes" id="UP000301870">
    <property type="component" value="Chromosome 6"/>
</dbReference>
<feature type="transmembrane region" description="Helical" evidence="2">
    <location>
        <begin position="818"/>
        <end position="835"/>
    </location>
</feature>
<feature type="transmembrane region" description="Helical" evidence="2">
    <location>
        <begin position="746"/>
        <end position="767"/>
    </location>
</feature>
<feature type="transmembrane region" description="Helical" evidence="2">
    <location>
        <begin position="249"/>
        <end position="265"/>
    </location>
</feature>
<feature type="domain" description="Cyclic nucleotide-binding" evidence="3">
    <location>
        <begin position="396"/>
        <end position="505"/>
    </location>
</feature>
<feature type="domain" description="Cyclic nucleotide-binding" evidence="3">
    <location>
        <begin position="1461"/>
        <end position="1538"/>
    </location>
</feature>
<dbReference type="GO" id="GO:0005221">
    <property type="term" value="F:intracellularly cyclic nucleotide-activated monoatomic cation channel activity"/>
    <property type="evidence" value="ECO:0007669"/>
    <property type="project" value="InterPro"/>
</dbReference>
<feature type="transmembrane region" description="Helical" evidence="2">
    <location>
        <begin position="638"/>
        <end position="662"/>
    </location>
</feature>
<evidence type="ECO:0000256" key="2">
    <source>
        <dbReference type="SAM" id="Phobius"/>
    </source>
</evidence>
<dbReference type="CDD" id="cd00038">
    <property type="entry name" value="CAP_ED"/>
    <property type="match status" value="3"/>
</dbReference>
<keyword evidence="2" id="KW-1133">Transmembrane helix</keyword>
<organism evidence="4 5">
    <name type="scientific">Spodoptera litura</name>
    <name type="common">Asian cotton leafworm</name>
    <dbReference type="NCBI Taxonomy" id="69820"/>
    <lineage>
        <taxon>Eukaryota</taxon>
        <taxon>Metazoa</taxon>
        <taxon>Ecdysozoa</taxon>
        <taxon>Arthropoda</taxon>
        <taxon>Hexapoda</taxon>
        <taxon>Insecta</taxon>
        <taxon>Pterygota</taxon>
        <taxon>Neoptera</taxon>
        <taxon>Endopterygota</taxon>
        <taxon>Lepidoptera</taxon>
        <taxon>Glossata</taxon>
        <taxon>Ditrysia</taxon>
        <taxon>Noctuoidea</taxon>
        <taxon>Noctuidae</taxon>
        <taxon>Amphipyrinae</taxon>
        <taxon>Spodoptera</taxon>
    </lineage>
</organism>
<dbReference type="SUPFAM" id="SSF51206">
    <property type="entry name" value="cAMP-binding domain-like"/>
    <property type="match status" value="4"/>
</dbReference>
<keyword evidence="2" id="KW-0472">Membrane</keyword>
<feature type="transmembrane region" description="Helical" evidence="2">
    <location>
        <begin position="1814"/>
        <end position="1838"/>
    </location>
</feature>
<evidence type="ECO:0000313" key="4">
    <source>
        <dbReference type="Proteomes" id="UP000301870"/>
    </source>
</evidence>
<dbReference type="Pfam" id="PF00027">
    <property type="entry name" value="cNMP_binding"/>
    <property type="match status" value="2"/>
</dbReference>
<dbReference type="PROSITE" id="PS50042">
    <property type="entry name" value="CNMP_BINDING_3"/>
    <property type="match status" value="3"/>
</dbReference>
<feature type="transmembrane region" description="Helical" evidence="2">
    <location>
        <begin position="610"/>
        <end position="626"/>
    </location>
</feature>
<dbReference type="PANTHER" id="PTHR45638:SF11">
    <property type="entry name" value="CYCLIC NUCLEOTIDE-GATED CATION CHANNEL SUBUNIT A"/>
    <property type="match status" value="1"/>
</dbReference>
<feature type="transmembrane region" description="Helical" evidence="2">
    <location>
        <begin position="1334"/>
        <end position="1362"/>
    </location>
</feature>
<keyword evidence="1" id="KW-0813">Transport</keyword>
<proteinExistence type="predicted"/>
<gene>
    <name evidence="5" type="primary">LOC111365121</name>
</gene>
<feature type="domain" description="Cyclic nucleotide-binding" evidence="3">
    <location>
        <begin position="1945"/>
        <end position="2057"/>
    </location>
</feature>
<feature type="transmembrane region" description="Helical" evidence="2">
    <location>
        <begin position="1243"/>
        <end position="1267"/>
    </location>
</feature>
<dbReference type="InterPro" id="IPR014710">
    <property type="entry name" value="RmlC-like_jellyroll"/>
</dbReference>
<protein>
    <submittedName>
        <fullName evidence="5">Uncharacterized protein LOC111365121</fullName>
    </submittedName>
</protein>
<dbReference type="InterPro" id="IPR000595">
    <property type="entry name" value="cNMP-bd_dom"/>
</dbReference>
<reference evidence="5" key="1">
    <citation type="submission" date="2025-08" db="UniProtKB">
        <authorList>
            <consortium name="RefSeq"/>
        </authorList>
    </citation>
    <scope>IDENTIFICATION</scope>
    <source>
        <strain evidence="5">Ishihara</strain>
        <tissue evidence="5">Whole body</tissue>
    </source>
</reference>
<keyword evidence="1" id="KW-1071">Ligand-gated ion channel</keyword>
<feature type="transmembrane region" description="Helical" evidence="2">
    <location>
        <begin position="1845"/>
        <end position="1867"/>
    </location>
</feature>
<dbReference type="KEGG" id="sliu:111365121"/>
<feature type="transmembrane region" description="Helical" evidence="2">
    <location>
        <begin position="131"/>
        <end position="150"/>
    </location>
</feature>
<keyword evidence="4" id="KW-1185">Reference proteome</keyword>
<dbReference type="GO" id="GO:0044877">
    <property type="term" value="F:protein-containing complex binding"/>
    <property type="evidence" value="ECO:0007669"/>
    <property type="project" value="TreeGrafter"/>
</dbReference>
<dbReference type="InterPro" id="IPR018490">
    <property type="entry name" value="cNMP-bd_dom_sf"/>
</dbReference>
<feature type="transmembrane region" description="Helical" evidence="2">
    <location>
        <begin position="60"/>
        <end position="81"/>
    </location>
</feature>